<evidence type="ECO:0000313" key="1">
    <source>
        <dbReference type="EMBL" id="SFF25045.1"/>
    </source>
</evidence>
<proteinExistence type="predicted"/>
<dbReference type="OrthoDB" id="2621950at2"/>
<evidence type="ECO:0008006" key="3">
    <source>
        <dbReference type="Google" id="ProtNLM"/>
    </source>
</evidence>
<dbReference type="RefSeq" id="WP_091190018.1">
    <property type="nucleotide sequence ID" value="NZ_FOMT01000006.1"/>
</dbReference>
<reference evidence="2" key="1">
    <citation type="submission" date="2016-10" db="EMBL/GenBank/DDBJ databases">
        <authorList>
            <person name="Varghese N."/>
            <person name="Submissions S."/>
        </authorList>
    </citation>
    <scope>NUCLEOTIDE SEQUENCE [LARGE SCALE GENOMIC DNA]</scope>
    <source>
        <strain evidence="2">CGMCC 1.10784</strain>
    </source>
</reference>
<protein>
    <recommendedName>
        <fullName evidence="3">Flagellar protein FliT</fullName>
    </recommendedName>
</protein>
<dbReference type="Proteomes" id="UP000198855">
    <property type="component" value="Unassembled WGS sequence"/>
</dbReference>
<dbReference type="STRING" id="1045775.SAMN05216378_5690"/>
<name>A0A1I2H4J5_9BACL</name>
<dbReference type="EMBL" id="FOMT01000006">
    <property type="protein sequence ID" value="SFF25045.1"/>
    <property type="molecule type" value="Genomic_DNA"/>
</dbReference>
<sequence>MEALLQRLIQLSSNLVERLDNADLEQFDEYMRQREELFKELEQMELPMEQMAVLRLEADRLISMESVIVARMVTLRDEARQQWDKIQQGRRSQARYDSAYGGGDSLFFDAKR</sequence>
<organism evidence="1 2">
    <name type="scientific">Paenibacillus catalpae</name>
    <dbReference type="NCBI Taxonomy" id="1045775"/>
    <lineage>
        <taxon>Bacteria</taxon>
        <taxon>Bacillati</taxon>
        <taxon>Bacillota</taxon>
        <taxon>Bacilli</taxon>
        <taxon>Bacillales</taxon>
        <taxon>Paenibacillaceae</taxon>
        <taxon>Paenibacillus</taxon>
    </lineage>
</organism>
<keyword evidence="2" id="KW-1185">Reference proteome</keyword>
<accession>A0A1I2H4J5</accession>
<dbReference type="AlphaFoldDB" id="A0A1I2H4J5"/>
<evidence type="ECO:0000313" key="2">
    <source>
        <dbReference type="Proteomes" id="UP000198855"/>
    </source>
</evidence>
<gene>
    <name evidence="1" type="ORF">SAMN05216378_5690</name>
</gene>